<dbReference type="Proteomes" id="UP001595456">
    <property type="component" value="Unassembled WGS sequence"/>
</dbReference>
<reference evidence="3" key="1">
    <citation type="journal article" date="2019" name="Int. J. Syst. Evol. Microbiol.">
        <title>The Global Catalogue of Microorganisms (GCM) 10K type strain sequencing project: providing services to taxonomists for standard genome sequencing and annotation.</title>
        <authorList>
            <consortium name="The Broad Institute Genomics Platform"/>
            <consortium name="The Broad Institute Genome Sequencing Center for Infectious Disease"/>
            <person name="Wu L."/>
            <person name="Ma J."/>
        </authorList>
    </citation>
    <scope>NUCLEOTIDE SEQUENCE [LARGE SCALE GENOMIC DNA]</scope>
    <source>
        <strain evidence="3">KCTC 52607</strain>
    </source>
</reference>
<keyword evidence="1" id="KW-0472">Membrane</keyword>
<keyword evidence="1" id="KW-1133">Transmembrane helix</keyword>
<feature type="transmembrane region" description="Helical" evidence="1">
    <location>
        <begin position="61"/>
        <end position="79"/>
    </location>
</feature>
<evidence type="ECO:0000313" key="2">
    <source>
        <dbReference type="EMBL" id="MFC3096545.1"/>
    </source>
</evidence>
<keyword evidence="3" id="KW-1185">Reference proteome</keyword>
<protein>
    <submittedName>
        <fullName evidence="2">MerC domain-containing protein</fullName>
    </submittedName>
</protein>
<dbReference type="InterPro" id="IPR004891">
    <property type="entry name" value="Mercury-R_MerC"/>
</dbReference>
<sequence length="131" mass="13559">MLGSLFPRIRDQVQTFAQDRLDRVGVLLSCLCLVHCVLGLVLVAGLGMGATFLLDPAIHKVGLLLATLVAGVAIGVGAVRHRRPGPFVVAMTGLSFMGAAVAVGHGYEEAVLTVIGVVLVAAGHILNLRKA</sequence>
<feature type="transmembrane region" description="Helical" evidence="1">
    <location>
        <begin position="24"/>
        <end position="49"/>
    </location>
</feature>
<proteinExistence type="predicted"/>
<dbReference type="EMBL" id="JBHRST010000002">
    <property type="protein sequence ID" value="MFC3096545.1"/>
    <property type="molecule type" value="Genomic_DNA"/>
</dbReference>
<dbReference type="Pfam" id="PF03203">
    <property type="entry name" value="MerC"/>
    <property type="match status" value="1"/>
</dbReference>
<keyword evidence="1" id="KW-0812">Transmembrane</keyword>
<evidence type="ECO:0000256" key="1">
    <source>
        <dbReference type="SAM" id="Phobius"/>
    </source>
</evidence>
<name>A0ABV7E1G0_9SPHN</name>
<accession>A0ABV7E1G0</accession>
<feature type="transmembrane region" description="Helical" evidence="1">
    <location>
        <begin position="86"/>
        <end position="104"/>
    </location>
</feature>
<feature type="transmembrane region" description="Helical" evidence="1">
    <location>
        <begin position="110"/>
        <end position="128"/>
    </location>
</feature>
<organism evidence="2 3">
    <name type="scientific">Alteraurantiacibacter palmitatis</name>
    <dbReference type="NCBI Taxonomy" id="2054628"/>
    <lineage>
        <taxon>Bacteria</taxon>
        <taxon>Pseudomonadati</taxon>
        <taxon>Pseudomonadota</taxon>
        <taxon>Alphaproteobacteria</taxon>
        <taxon>Sphingomonadales</taxon>
        <taxon>Erythrobacteraceae</taxon>
        <taxon>Alteraurantiacibacter</taxon>
    </lineage>
</organism>
<evidence type="ECO:0000313" key="3">
    <source>
        <dbReference type="Proteomes" id="UP001595456"/>
    </source>
</evidence>
<comment type="caution">
    <text evidence="2">The sequence shown here is derived from an EMBL/GenBank/DDBJ whole genome shotgun (WGS) entry which is preliminary data.</text>
</comment>
<gene>
    <name evidence="2" type="ORF">ACFODU_01860</name>
</gene>
<dbReference type="RefSeq" id="WP_336925620.1">
    <property type="nucleotide sequence ID" value="NZ_JBANRO010000004.1"/>
</dbReference>